<accession>A0A7X0NNK2</accession>
<proteinExistence type="predicted"/>
<evidence type="ECO:0000313" key="2">
    <source>
        <dbReference type="EMBL" id="MBB6546701.1"/>
    </source>
</evidence>
<evidence type="ECO:0000313" key="3">
    <source>
        <dbReference type="Proteomes" id="UP000565579"/>
    </source>
</evidence>
<evidence type="ECO:0000256" key="1">
    <source>
        <dbReference type="SAM" id="MobiDB-lite"/>
    </source>
</evidence>
<dbReference type="EMBL" id="JACHMI010000001">
    <property type="protein sequence ID" value="MBB6546701.1"/>
    <property type="molecule type" value="Genomic_DNA"/>
</dbReference>
<dbReference type="RefSeq" id="WP_185101460.1">
    <property type="nucleotide sequence ID" value="NZ_BAAAXY010000206.1"/>
</dbReference>
<organism evidence="2 3">
    <name type="scientific">Nonomuraea rubra</name>
    <dbReference type="NCBI Taxonomy" id="46180"/>
    <lineage>
        <taxon>Bacteria</taxon>
        <taxon>Bacillati</taxon>
        <taxon>Actinomycetota</taxon>
        <taxon>Actinomycetes</taxon>
        <taxon>Streptosporangiales</taxon>
        <taxon>Streptosporangiaceae</taxon>
        <taxon>Nonomuraea</taxon>
    </lineage>
</organism>
<reference evidence="2 3" key="1">
    <citation type="submission" date="2020-08" db="EMBL/GenBank/DDBJ databases">
        <title>Sequencing the genomes of 1000 actinobacteria strains.</title>
        <authorList>
            <person name="Klenk H.-P."/>
        </authorList>
    </citation>
    <scope>NUCLEOTIDE SEQUENCE [LARGE SCALE GENOMIC DNA]</scope>
    <source>
        <strain evidence="2 3">DSM 43768</strain>
    </source>
</reference>
<dbReference type="Proteomes" id="UP000565579">
    <property type="component" value="Unassembled WGS sequence"/>
</dbReference>
<comment type="caution">
    <text evidence="2">The sequence shown here is derived from an EMBL/GenBank/DDBJ whole genome shotgun (WGS) entry which is preliminary data.</text>
</comment>
<keyword evidence="3" id="KW-1185">Reference proteome</keyword>
<feature type="region of interest" description="Disordered" evidence="1">
    <location>
        <begin position="44"/>
        <end position="69"/>
    </location>
</feature>
<dbReference type="AlphaFoldDB" id="A0A7X0NNK2"/>
<name>A0A7X0NNK2_9ACTN</name>
<sequence length="116" mass="12678">MRPRMSASFAGWEREKLQRRLQVPAASPAPDVDQLARLTAELTTPHTGTAVASTPAAAGSDPHSDAYEPRGRGRIAIHVPAITRRRSILGSVNTSRRTGWEDLFSAYRTPTAWARS</sequence>
<protein>
    <submittedName>
        <fullName evidence="2">Uncharacterized protein</fullName>
    </submittedName>
</protein>
<gene>
    <name evidence="2" type="ORF">HD593_001496</name>
</gene>